<feature type="non-terminal residue" evidence="2">
    <location>
        <position position="392"/>
    </location>
</feature>
<reference evidence="2 3" key="1">
    <citation type="submission" date="2023-02" db="EMBL/GenBank/DDBJ databases">
        <title>LHISI_Scaffold_Assembly.</title>
        <authorList>
            <person name="Stuart O.P."/>
            <person name="Cleave R."/>
            <person name="Magrath M.J.L."/>
            <person name="Mikheyev A.S."/>
        </authorList>
    </citation>
    <scope>NUCLEOTIDE SEQUENCE [LARGE SCALE GENOMIC DNA]</scope>
    <source>
        <strain evidence="2">Daus_M_001</strain>
        <tissue evidence="2">Leg muscle</tissue>
    </source>
</reference>
<feature type="domain" description="Dynein heavy chain hydrolytic ATP-binding dynein motor region" evidence="1">
    <location>
        <begin position="218"/>
        <end position="391"/>
    </location>
</feature>
<organism evidence="2 3">
    <name type="scientific">Dryococelus australis</name>
    <dbReference type="NCBI Taxonomy" id="614101"/>
    <lineage>
        <taxon>Eukaryota</taxon>
        <taxon>Metazoa</taxon>
        <taxon>Ecdysozoa</taxon>
        <taxon>Arthropoda</taxon>
        <taxon>Hexapoda</taxon>
        <taxon>Insecta</taxon>
        <taxon>Pterygota</taxon>
        <taxon>Neoptera</taxon>
        <taxon>Polyneoptera</taxon>
        <taxon>Phasmatodea</taxon>
        <taxon>Verophasmatodea</taxon>
        <taxon>Anareolatae</taxon>
        <taxon>Phasmatidae</taxon>
        <taxon>Eurycanthinae</taxon>
        <taxon>Dryococelus</taxon>
    </lineage>
</organism>
<feature type="domain" description="Dynein heavy chain hydrolytic ATP-binding dynein motor region" evidence="1">
    <location>
        <begin position="140"/>
        <end position="170"/>
    </location>
</feature>
<dbReference type="InterPro" id="IPR035699">
    <property type="entry name" value="AAA_6"/>
</dbReference>
<dbReference type="PANTHER" id="PTHR10676:SF352">
    <property type="entry name" value="CYTOPLASMIC DYNEIN 2 HEAVY CHAIN 1"/>
    <property type="match status" value="1"/>
</dbReference>
<dbReference type="InterPro" id="IPR026983">
    <property type="entry name" value="DHC"/>
</dbReference>
<dbReference type="Gene3D" id="1.10.8.710">
    <property type="match status" value="1"/>
</dbReference>
<dbReference type="Gene3D" id="1.20.58.1120">
    <property type="match status" value="1"/>
</dbReference>
<comment type="caution">
    <text evidence="2">The sequence shown here is derived from an EMBL/GenBank/DDBJ whole genome shotgun (WGS) entry which is preliminary data.</text>
</comment>
<dbReference type="EMBL" id="JARBHB010000014">
    <property type="protein sequence ID" value="KAJ8868558.1"/>
    <property type="molecule type" value="Genomic_DNA"/>
</dbReference>
<dbReference type="Proteomes" id="UP001159363">
    <property type="component" value="Chromosome 13"/>
</dbReference>
<protein>
    <recommendedName>
        <fullName evidence="1">Dynein heavy chain hydrolytic ATP-binding dynein motor region domain-containing protein</fullName>
    </recommendedName>
</protein>
<name>A0ABQ9GAU4_9NEOP</name>
<dbReference type="InterPro" id="IPR043157">
    <property type="entry name" value="Dynein_AAA1S"/>
</dbReference>
<keyword evidence="3" id="KW-1185">Reference proteome</keyword>
<proteinExistence type="predicted"/>
<gene>
    <name evidence="2" type="ORF">PR048_030096</name>
</gene>
<dbReference type="InterPro" id="IPR027417">
    <property type="entry name" value="P-loop_NTPase"/>
</dbReference>
<sequence>MRKSRSEPAGYRTQIAVVGGERPNYGITAAPLRMFKEVKIMSFVNCVVCMTGVSQHQLEAYTNLELEWVDSGENDSDLHDLELKLKALLLDTIHHISVVEQLISKRVTSINSWHWQRQLRFYISKSGVVVTRMVDAEFEYTYEYQGNAPKLVHTPLTDKCYLTLTQRLRLLASHQGEPGSVPNRVTPRFPQLRIVPDNVADQRVFSGISDFPRPCILGMHMGLGGNPYGPAGTGKTESVKALGGLFGRQVLVFNCDEGIDVKSMGRIFIGLVKCGAWGCFDEFNRLEEATLSAISMQIQPIQIALKNKHKMVRLLDEDISIDPNSGIFVTLNPAGKGYGGRQKLPDNLKQLFRPVVMSQPDNELIAEVILYSEGFRHAKKIGRKIVELFDLS</sequence>
<dbReference type="SUPFAM" id="SSF52540">
    <property type="entry name" value="P-loop containing nucleoside triphosphate hydrolases"/>
    <property type="match status" value="1"/>
</dbReference>
<dbReference type="Pfam" id="PF12774">
    <property type="entry name" value="AAA_6"/>
    <property type="match status" value="2"/>
</dbReference>
<accession>A0ABQ9GAU4</accession>
<evidence type="ECO:0000313" key="2">
    <source>
        <dbReference type="EMBL" id="KAJ8868558.1"/>
    </source>
</evidence>
<evidence type="ECO:0000313" key="3">
    <source>
        <dbReference type="Proteomes" id="UP001159363"/>
    </source>
</evidence>
<dbReference type="PANTHER" id="PTHR10676">
    <property type="entry name" value="DYNEIN HEAVY CHAIN FAMILY PROTEIN"/>
    <property type="match status" value="1"/>
</dbReference>
<dbReference type="Gene3D" id="3.40.50.300">
    <property type="entry name" value="P-loop containing nucleotide triphosphate hydrolases"/>
    <property type="match status" value="1"/>
</dbReference>
<evidence type="ECO:0000259" key="1">
    <source>
        <dbReference type="Pfam" id="PF12774"/>
    </source>
</evidence>